<evidence type="ECO:0000256" key="1">
    <source>
        <dbReference type="SAM" id="MobiDB-lite"/>
    </source>
</evidence>
<dbReference type="Proteomes" id="UP000215914">
    <property type="component" value="Unassembled WGS sequence"/>
</dbReference>
<sequence length="316" mass="35392">MQRYRGLEEVKYYYGEQQFFGDLLSYLGGLSMLLKFGNEDSCSKFLLDNKVWCSWFSSLDPWNGQSLLFERLAWIRIIGVPMHLADNDVLNNIAEHFGKIVHGSNLEAEDGNLSVSWIGLLVGEGERIRDFITLKWSNKMFRVWIEEEFSAWVPEFVGLVSGPSVDLDSLFSNEEGENNLNDVSGDGGVPDKGSPSGVRLETENLDCEAEKSPTVIAADVNESSNEIHNHYVGQSVNVGCAQTCSGAQGERGFNVSPNRDILFFSSQDNGARPKKRSFRHKPRKPKSALHGVLSPNSEERPRKRNRDQVNSVLTLT</sequence>
<feature type="region of interest" description="Disordered" evidence="1">
    <location>
        <begin position="176"/>
        <end position="199"/>
    </location>
</feature>
<dbReference type="PANTHER" id="PTHR34427:SF5">
    <property type="entry name" value="DUF4283 DOMAIN-CONTAINING PROTEIN"/>
    <property type="match status" value="1"/>
</dbReference>
<proteinExistence type="predicted"/>
<name>A0A9K3IYS5_HELAN</name>
<keyword evidence="3" id="KW-1185">Reference proteome</keyword>
<evidence type="ECO:0000313" key="3">
    <source>
        <dbReference type="Proteomes" id="UP000215914"/>
    </source>
</evidence>
<dbReference type="EMBL" id="MNCJ02000320">
    <property type="protein sequence ID" value="KAF5805472.1"/>
    <property type="molecule type" value="Genomic_DNA"/>
</dbReference>
<gene>
    <name evidence="2" type="ORF">HanXRQr2_Chr05g0209741</name>
</gene>
<organism evidence="2 3">
    <name type="scientific">Helianthus annuus</name>
    <name type="common">Common sunflower</name>
    <dbReference type="NCBI Taxonomy" id="4232"/>
    <lineage>
        <taxon>Eukaryota</taxon>
        <taxon>Viridiplantae</taxon>
        <taxon>Streptophyta</taxon>
        <taxon>Embryophyta</taxon>
        <taxon>Tracheophyta</taxon>
        <taxon>Spermatophyta</taxon>
        <taxon>Magnoliopsida</taxon>
        <taxon>eudicotyledons</taxon>
        <taxon>Gunneridae</taxon>
        <taxon>Pentapetalae</taxon>
        <taxon>asterids</taxon>
        <taxon>campanulids</taxon>
        <taxon>Asterales</taxon>
        <taxon>Asteraceae</taxon>
        <taxon>Asteroideae</taxon>
        <taxon>Heliantheae alliance</taxon>
        <taxon>Heliantheae</taxon>
        <taxon>Helianthus</taxon>
    </lineage>
</organism>
<dbReference type="Gramene" id="mRNA:HanXRQr2_Chr05g0209741">
    <property type="protein sequence ID" value="CDS:HanXRQr2_Chr05g0209741.1"/>
    <property type="gene ID" value="HanXRQr2_Chr05g0209741"/>
</dbReference>
<dbReference type="PANTHER" id="PTHR34427">
    <property type="entry name" value="DUF4283 DOMAIN PROTEIN"/>
    <property type="match status" value="1"/>
</dbReference>
<dbReference type="AlphaFoldDB" id="A0A9K3IYS5"/>
<feature type="compositionally biased region" description="Basic residues" evidence="1">
    <location>
        <begin position="272"/>
        <end position="287"/>
    </location>
</feature>
<comment type="caution">
    <text evidence="2">The sequence shown here is derived from an EMBL/GenBank/DDBJ whole genome shotgun (WGS) entry which is preliminary data.</text>
</comment>
<protein>
    <recommendedName>
        <fullName evidence="4">DUF4283 domain-containing protein</fullName>
    </recommendedName>
</protein>
<evidence type="ECO:0008006" key="4">
    <source>
        <dbReference type="Google" id="ProtNLM"/>
    </source>
</evidence>
<evidence type="ECO:0000313" key="2">
    <source>
        <dbReference type="EMBL" id="KAF5805472.1"/>
    </source>
</evidence>
<reference evidence="2" key="2">
    <citation type="submission" date="2020-06" db="EMBL/GenBank/DDBJ databases">
        <title>Helianthus annuus Genome sequencing and assembly Release 2.</title>
        <authorList>
            <person name="Gouzy J."/>
            <person name="Langlade N."/>
            <person name="Munos S."/>
        </authorList>
    </citation>
    <scope>NUCLEOTIDE SEQUENCE</scope>
    <source>
        <tissue evidence="2">Leaves</tissue>
    </source>
</reference>
<accession>A0A9K3IYS5</accession>
<reference evidence="2" key="1">
    <citation type="journal article" date="2017" name="Nature">
        <title>The sunflower genome provides insights into oil metabolism, flowering and Asterid evolution.</title>
        <authorList>
            <person name="Badouin H."/>
            <person name="Gouzy J."/>
            <person name="Grassa C.J."/>
            <person name="Murat F."/>
            <person name="Staton S.E."/>
            <person name="Cottret L."/>
            <person name="Lelandais-Briere C."/>
            <person name="Owens G.L."/>
            <person name="Carrere S."/>
            <person name="Mayjonade B."/>
            <person name="Legrand L."/>
            <person name="Gill N."/>
            <person name="Kane N.C."/>
            <person name="Bowers J.E."/>
            <person name="Hubner S."/>
            <person name="Bellec A."/>
            <person name="Berard A."/>
            <person name="Berges H."/>
            <person name="Blanchet N."/>
            <person name="Boniface M.C."/>
            <person name="Brunel D."/>
            <person name="Catrice O."/>
            <person name="Chaidir N."/>
            <person name="Claudel C."/>
            <person name="Donnadieu C."/>
            <person name="Faraut T."/>
            <person name="Fievet G."/>
            <person name="Helmstetter N."/>
            <person name="King M."/>
            <person name="Knapp S.J."/>
            <person name="Lai Z."/>
            <person name="Le Paslier M.C."/>
            <person name="Lippi Y."/>
            <person name="Lorenzon L."/>
            <person name="Mandel J.R."/>
            <person name="Marage G."/>
            <person name="Marchand G."/>
            <person name="Marquand E."/>
            <person name="Bret-Mestries E."/>
            <person name="Morien E."/>
            <person name="Nambeesan S."/>
            <person name="Nguyen T."/>
            <person name="Pegot-Espagnet P."/>
            <person name="Pouilly N."/>
            <person name="Raftis F."/>
            <person name="Sallet E."/>
            <person name="Schiex T."/>
            <person name="Thomas J."/>
            <person name="Vandecasteele C."/>
            <person name="Vares D."/>
            <person name="Vear F."/>
            <person name="Vautrin S."/>
            <person name="Crespi M."/>
            <person name="Mangin B."/>
            <person name="Burke J.M."/>
            <person name="Salse J."/>
            <person name="Munos S."/>
            <person name="Vincourt P."/>
            <person name="Rieseberg L.H."/>
            <person name="Langlade N.B."/>
        </authorList>
    </citation>
    <scope>NUCLEOTIDE SEQUENCE</scope>
    <source>
        <tissue evidence="2">Leaves</tissue>
    </source>
</reference>
<feature type="region of interest" description="Disordered" evidence="1">
    <location>
        <begin position="264"/>
        <end position="316"/>
    </location>
</feature>